<dbReference type="KEGG" id="cni:Calni_0717"/>
<sequence>MKEKVCIVGVCDKWRELLYQELIEDGKEVLFYIDSFSKHSKIPTIKPDEVKDKLQYEEVTFLFTYPIVGGRKVVLDILKSQLGEMLIWDYKYTYTKYKNVFKRVLENDGDWWLGSGYNKQKAFDTIELLTDEKSKNIFKAWLTFRESFDINLIPDPEENQYFPEDIQMENSLPKEVSFLDFGAYVGDTFEFFYSKIINLGGKIVYYAGFEPFERNYRNLLENLEKYADVSMNLLPLAAGSKSELIFFEEKSADSQFSKSSSCYNHDSIPILAVVPDEIFRNIKFNLIKIDTEGSELEILKGLKNIIKENKPVMMISLYHKPEDFYEIPWYIKQIFPDSAFYIRTHATFFMETVLYVIPK</sequence>
<reference evidence="2 3" key="2">
    <citation type="journal article" date="2011" name="Stand. Genomic Sci.">
        <title>Complete genome sequence of Calditerrivibrio nitroreducens type strain (Yu37-1).</title>
        <authorList>
            <person name="Pitluck S."/>
            <person name="Sikorski J."/>
            <person name="Zeytun A."/>
            <person name="Lapidus A."/>
            <person name="Nolan M."/>
            <person name="Lucas S."/>
            <person name="Hammon N."/>
            <person name="Deshpande S."/>
            <person name="Cheng J.F."/>
            <person name="Tapia R."/>
            <person name="Han C."/>
            <person name="Goodwin L."/>
            <person name="Liolios K."/>
            <person name="Pagani I."/>
            <person name="Ivanova N."/>
            <person name="Mavromatis K."/>
            <person name="Pati A."/>
            <person name="Chen A."/>
            <person name="Palaniappan K."/>
            <person name="Hauser L."/>
            <person name="Chang Y.J."/>
            <person name="Jeffries C.D."/>
            <person name="Detter J.C."/>
            <person name="Brambilla E."/>
            <person name="Djao O.D."/>
            <person name="Rohde M."/>
            <person name="Spring S."/>
            <person name="Goker M."/>
            <person name="Woyke T."/>
            <person name="Bristow J."/>
            <person name="Eisen J.A."/>
            <person name="Markowitz V."/>
            <person name="Hugenholtz P."/>
            <person name="Kyrpides N.C."/>
            <person name="Klenk H.P."/>
            <person name="Land M."/>
        </authorList>
    </citation>
    <scope>NUCLEOTIDE SEQUENCE [LARGE SCALE GENOMIC DNA]</scope>
    <source>
        <strain evidence="3">DSM 19672 / NBRC 101217 / Yu37-1</strain>
    </source>
</reference>
<evidence type="ECO:0000259" key="1">
    <source>
        <dbReference type="Pfam" id="PF05050"/>
    </source>
</evidence>
<keyword evidence="2" id="KW-0808">Transferase</keyword>
<dbReference type="InterPro" id="IPR006342">
    <property type="entry name" value="FkbM_mtfrase"/>
</dbReference>
<feature type="domain" description="Methyltransferase FkbM" evidence="1">
    <location>
        <begin position="180"/>
        <end position="327"/>
    </location>
</feature>
<dbReference type="EMBL" id="CP002347">
    <property type="protein sequence ID" value="ADR18628.1"/>
    <property type="molecule type" value="Genomic_DNA"/>
</dbReference>
<dbReference type="AlphaFoldDB" id="E4TGE7"/>
<dbReference type="PANTHER" id="PTHR34203">
    <property type="entry name" value="METHYLTRANSFERASE, FKBM FAMILY PROTEIN"/>
    <property type="match status" value="1"/>
</dbReference>
<dbReference type="RefSeq" id="WP_013450841.1">
    <property type="nucleotide sequence ID" value="NC_014758.1"/>
</dbReference>
<organism evidence="2 3">
    <name type="scientific">Calditerrivibrio nitroreducens (strain DSM 19672 / NBRC 101217 / Yu37-1)</name>
    <dbReference type="NCBI Taxonomy" id="768670"/>
    <lineage>
        <taxon>Bacteria</taxon>
        <taxon>Pseudomonadati</taxon>
        <taxon>Deferribacterota</taxon>
        <taxon>Deferribacteres</taxon>
        <taxon>Deferribacterales</taxon>
        <taxon>Calditerrivibrionaceae</taxon>
    </lineage>
</organism>
<dbReference type="Pfam" id="PF05050">
    <property type="entry name" value="Methyltransf_21"/>
    <property type="match status" value="1"/>
</dbReference>
<keyword evidence="2" id="KW-0489">Methyltransferase</keyword>
<name>E4TGE7_CALNY</name>
<keyword evidence="3" id="KW-1185">Reference proteome</keyword>
<proteinExistence type="predicted"/>
<dbReference type="Proteomes" id="UP000007039">
    <property type="component" value="Chromosome"/>
</dbReference>
<dbReference type="HOGENOM" id="CLU_048284_0_0_0"/>
<dbReference type="InterPro" id="IPR052514">
    <property type="entry name" value="SAM-dependent_MTase"/>
</dbReference>
<protein>
    <submittedName>
        <fullName evidence="2">Methyltransferase FkbM family</fullName>
    </submittedName>
</protein>
<evidence type="ECO:0000313" key="2">
    <source>
        <dbReference type="EMBL" id="ADR18628.1"/>
    </source>
</evidence>
<dbReference type="SUPFAM" id="SSF53335">
    <property type="entry name" value="S-adenosyl-L-methionine-dependent methyltransferases"/>
    <property type="match status" value="1"/>
</dbReference>
<dbReference type="NCBIfam" id="TIGR01444">
    <property type="entry name" value="fkbM_fam"/>
    <property type="match status" value="1"/>
</dbReference>
<gene>
    <name evidence="2" type="ordered locus">Calni_0717</name>
</gene>
<dbReference type="InterPro" id="IPR029063">
    <property type="entry name" value="SAM-dependent_MTases_sf"/>
</dbReference>
<evidence type="ECO:0000313" key="3">
    <source>
        <dbReference type="Proteomes" id="UP000007039"/>
    </source>
</evidence>
<dbReference type="GO" id="GO:0032259">
    <property type="term" value="P:methylation"/>
    <property type="evidence" value="ECO:0007669"/>
    <property type="project" value="UniProtKB-KW"/>
</dbReference>
<accession>E4TGE7</accession>
<dbReference type="STRING" id="768670.Calni_0717"/>
<dbReference type="eggNOG" id="COG1086">
    <property type="taxonomic scope" value="Bacteria"/>
</dbReference>
<dbReference type="OrthoDB" id="308810at2"/>
<dbReference type="PANTHER" id="PTHR34203:SF15">
    <property type="entry name" value="SLL1173 PROTEIN"/>
    <property type="match status" value="1"/>
</dbReference>
<reference key="1">
    <citation type="submission" date="2010-11" db="EMBL/GenBank/DDBJ databases">
        <title>The complete genome of chromosome of Calditerrivibrio nitroreducens DSM 19672.</title>
        <authorList>
            <consortium name="US DOE Joint Genome Institute (JGI-PGF)"/>
            <person name="Lucas S."/>
            <person name="Copeland A."/>
            <person name="Lapidus A."/>
            <person name="Bruce D."/>
            <person name="Goodwin L."/>
            <person name="Pitluck S."/>
            <person name="Kyrpides N."/>
            <person name="Mavromatis K."/>
            <person name="Ivanova N."/>
            <person name="Mikhailova N."/>
            <person name="Zeytun A."/>
            <person name="Brettin T."/>
            <person name="Detter J.C."/>
            <person name="Tapia R."/>
            <person name="Han C."/>
            <person name="Land M."/>
            <person name="Hauser L."/>
            <person name="Markowitz V."/>
            <person name="Cheng J.-F."/>
            <person name="Hugenholtz P."/>
            <person name="Woyke T."/>
            <person name="Wu D."/>
            <person name="Spring S."/>
            <person name="Schroeder M."/>
            <person name="Brambilla E."/>
            <person name="Klenk H.-P."/>
            <person name="Eisen J.A."/>
        </authorList>
    </citation>
    <scope>NUCLEOTIDE SEQUENCE [LARGE SCALE GENOMIC DNA]</scope>
    <source>
        <strain>DSM 19672</strain>
    </source>
</reference>
<dbReference type="GO" id="GO:0008168">
    <property type="term" value="F:methyltransferase activity"/>
    <property type="evidence" value="ECO:0007669"/>
    <property type="project" value="UniProtKB-KW"/>
</dbReference>
<dbReference type="Gene3D" id="3.40.50.150">
    <property type="entry name" value="Vaccinia Virus protein VP39"/>
    <property type="match status" value="1"/>
</dbReference>